<reference evidence="3 4" key="1">
    <citation type="submission" date="2020-06" db="EMBL/GenBank/DDBJ databases">
        <authorList>
            <person name="Li R."/>
            <person name="Bekaert M."/>
        </authorList>
    </citation>
    <scope>NUCLEOTIDE SEQUENCE [LARGE SCALE GENOMIC DNA]</scope>
    <source>
        <strain evidence="4">wild</strain>
    </source>
</reference>
<dbReference type="Proteomes" id="UP000507470">
    <property type="component" value="Unassembled WGS sequence"/>
</dbReference>
<organism evidence="3 4">
    <name type="scientific">Mytilus coruscus</name>
    <name type="common">Sea mussel</name>
    <dbReference type="NCBI Taxonomy" id="42192"/>
    <lineage>
        <taxon>Eukaryota</taxon>
        <taxon>Metazoa</taxon>
        <taxon>Spiralia</taxon>
        <taxon>Lophotrochozoa</taxon>
        <taxon>Mollusca</taxon>
        <taxon>Bivalvia</taxon>
        <taxon>Autobranchia</taxon>
        <taxon>Pteriomorphia</taxon>
        <taxon>Mytilida</taxon>
        <taxon>Mytiloidea</taxon>
        <taxon>Mytilidae</taxon>
        <taxon>Mytilinae</taxon>
        <taxon>Mytilus</taxon>
    </lineage>
</organism>
<name>A0A6J7ZXM8_MYTCO</name>
<dbReference type="EMBL" id="CACVKT020000204">
    <property type="protein sequence ID" value="CAC5357392.1"/>
    <property type="molecule type" value="Genomic_DNA"/>
</dbReference>
<evidence type="ECO:0000313" key="4">
    <source>
        <dbReference type="Proteomes" id="UP000507470"/>
    </source>
</evidence>
<evidence type="ECO:0000256" key="1">
    <source>
        <dbReference type="SAM" id="Coils"/>
    </source>
</evidence>
<dbReference type="OrthoDB" id="295355at2759"/>
<evidence type="ECO:0000256" key="2">
    <source>
        <dbReference type="SAM" id="MobiDB-lite"/>
    </source>
</evidence>
<feature type="coiled-coil region" evidence="1">
    <location>
        <begin position="48"/>
        <end position="82"/>
    </location>
</feature>
<feature type="compositionally biased region" description="Polar residues" evidence="2">
    <location>
        <begin position="1"/>
        <end position="27"/>
    </location>
</feature>
<accession>A0A6J7ZXM8</accession>
<sequence length="151" mass="17534">MQSAMSSRSDTGQQRTDQNRSRLNFQKTDPGEQNKDQYKPRLNIQKYVEGAFKELQELKERRDDINKEIFELNEEKKNLHVDLAGVTSKLSKLNESLFSKSVHIGELNQLETDYNRTLSKLIEGSELLLRSMSRATVEIERQHTAKTSKTF</sequence>
<keyword evidence="1" id="KW-0175">Coiled coil</keyword>
<dbReference type="AlphaFoldDB" id="A0A6J7ZXM8"/>
<feature type="region of interest" description="Disordered" evidence="2">
    <location>
        <begin position="1"/>
        <end position="39"/>
    </location>
</feature>
<proteinExistence type="predicted"/>
<gene>
    <name evidence="3" type="ORF">MCOR_1077</name>
</gene>
<keyword evidence="4" id="KW-1185">Reference proteome</keyword>
<protein>
    <submittedName>
        <fullName evidence="3">Uncharacterized protein</fullName>
    </submittedName>
</protein>
<feature type="compositionally biased region" description="Basic and acidic residues" evidence="2">
    <location>
        <begin position="29"/>
        <end position="39"/>
    </location>
</feature>
<evidence type="ECO:0000313" key="3">
    <source>
        <dbReference type="EMBL" id="CAC5357392.1"/>
    </source>
</evidence>